<evidence type="ECO:0000256" key="4">
    <source>
        <dbReference type="ARBA" id="ARBA00022729"/>
    </source>
</evidence>
<evidence type="ECO:0000256" key="1">
    <source>
        <dbReference type="ARBA" id="ARBA00004251"/>
    </source>
</evidence>
<dbReference type="SUPFAM" id="SSF63825">
    <property type="entry name" value="YWTD domain"/>
    <property type="match status" value="1"/>
</dbReference>
<evidence type="ECO:0000256" key="9">
    <source>
        <dbReference type="ARBA" id="ARBA00023136"/>
    </source>
</evidence>
<feature type="disulfide bond" evidence="14">
    <location>
        <begin position="322"/>
        <end position="332"/>
    </location>
</feature>
<dbReference type="AlphaFoldDB" id="A0A0T6BBT3"/>
<comment type="caution">
    <text evidence="18">The sequence shown here is derived from an EMBL/GenBank/DDBJ whole genome shotgun (WGS) entry which is preliminary data.</text>
</comment>
<keyword evidence="4" id="KW-0732">Signal</keyword>
<evidence type="ECO:0000256" key="3">
    <source>
        <dbReference type="ARBA" id="ARBA00022536"/>
    </source>
</evidence>
<dbReference type="Gene3D" id="2.120.10.30">
    <property type="entry name" value="TolB, C-terminal domain"/>
    <property type="match status" value="1"/>
</dbReference>
<dbReference type="Proteomes" id="UP000051574">
    <property type="component" value="Unassembled WGS sequence"/>
</dbReference>
<dbReference type="PROSITE" id="PS50026">
    <property type="entry name" value="EGF_3"/>
    <property type="match status" value="1"/>
</dbReference>
<evidence type="ECO:0000256" key="13">
    <source>
        <dbReference type="ARBA" id="ARBA00040020"/>
    </source>
</evidence>
<dbReference type="CDD" id="cd00054">
    <property type="entry name" value="EGF_CA"/>
    <property type="match status" value="1"/>
</dbReference>
<feature type="transmembrane region" description="Helical" evidence="16">
    <location>
        <begin position="419"/>
        <end position="441"/>
    </location>
</feature>
<accession>A0A0T6BBT3</accession>
<dbReference type="PROSITE" id="PS00022">
    <property type="entry name" value="EGF_1"/>
    <property type="match status" value="1"/>
</dbReference>
<evidence type="ECO:0000256" key="5">
    <source>
        <dbReference type="ARBA" id="ARBA00022737"/>
    </source>
</evidence>
<dbReference type="SUPFAM" id="SSF57196">
    <property type="entry name" value="EGF/Laminin"/>
    <property type="match status" value="2"/>
</dbReference>
<dbReference type="PROSITE" id="PS01186">
    <property type="entry name" value="EGF_2"/>
    <property type="match status" value="1"/>
</dbReference>
<comment type="subcellular location">
    <subcellularLocation>
        <location evidence="1">Cell membrane</location>
        <topology evidence="1">Single-pass type I membrane protein</topology>
    </subcellularLocation>
</comment>
<comment type="caution">
    <text evidence="14">Lacks conserved residue(s) required for the propagation of feature annotation.</text>
</comment>
<protein>
    <recommendedName>
        <fullName evidence="13">Protein cueball</fullName>
    </recommendedName>
</protein>
<dbReference type="PANTHER" id="PTHR46513">
    <property type="entry name" value="VITELLOGENIN RECEPTOR-LIKE PROTEIN-RELATED-RELATED"/>
    <property type="match status" value="1"/>
</dbReference>
<dbReference type="SMART" id="SM00135">
    <property type="entry name" value="LY"/>
    <property type="match status" value="4"/>
</dbReference>
<gene>
    <name evidence="18" type="ORF">AMK59_2409</name>
</gene>
<dbReference type="InterPro" id="IPR050778">
    <property type="entry name" value="Cueball_EGF_LRP_Nidogen"/>
</dbReference>
<evidence type="ECO:0000313" key="19">
    <source>
        <dbReference type="Proteomes" id="UP000051574"/>
    </source>
</evidence>
<keyword evidence="11" id="KW-0325">Glycoprotein</keyword>
<evidence type="ECO:0000256" key="14">
    <source>
        <dbReference type="PROSITE-ProRule" id="PRU00076"/>
    </source>
</evidence>
<dbReference type="Gene3D" id="2.10.25.10">
    <property type="entry name" value="Laminin"/>
    <property type="match status" value="2"/>
</dbReference>
<comment type="similarity">
    <text evidence="12">Belongs to the cueball family.</text>
</comment>
<evidence type="ECO:0000259" key="17">
    <source>
        <dbReference type="PROSITE" id="PS50026"/>
    </source>
</evidence>
<organism evidence="18 19">
    <name type="scientific">Oryctes borbonicus</name>
    <dbReference type="NCBI Taxonomy" id="1629725"/>
    <lineage>
        <taxon>Eukaryota</taxon>
        <taxon>Metazoa</taxon>
        <taxon>Ecdysozoa</taxon>
        <taxon>Arthropoda</taxon>
        <taxon>Hexapoda</taxon>
        <taxon>Insecta</taxon>
        <taxon>Pterygota</taxon>
        <taxon>Neoptera</taxon>
        <taxon>Endopterygota</taxon>
        <taxon>Coleoptera</taxon>
        <taxon>Polyphaga</taxon>
        <taxon>Scarabaeiformia</taxon>
        <taxon>Scarabaeidae</taxon>
        <taxon>Dynastinae</taxon>
        <taxon>Oryctes</taxon>
    </lineage>
</organism>
<dbReference type="PANTHER" id="PTHR46513:SF42">
    <property type="entry name" value="PROTEIN CUEBALL"/>
    <property type="match status" value="1"/>
</dbReference>
<keyword evidence="9 16" id="KW-0472">Membrane</keyword>
<evidence type="ECO:0000313" key="18">
    <source>
        <dbReference type="EMBL" id="KRT84802.1"/>
    </source>
</evidence>
<keyword evidence="5" id="KW-0677">Repeat</keyword>
<feature type="disulfide bond" evidence="14">
    <location>
        <begin position="346"/>
        <end position="355"/>
    </location>
</feature>
<dbReference type="Pfam" id="PF00058">
    <property type="entry name" value="Ldl_recept_b"/>
    <property type="match status" value="1"/>
</dbReference>
<feature type="non-terminal residue" evidence="18">
    <location>
        <position position="504"/>
    </location>
</feature>
<dbReference type="InterPro" id="IPR011042">
    <property type="entry name" value="6-blade_b-propeller_TolB-like"/>
</dbReference>
<dbReference type="EMBL" id="LJIG01002138">
    <property type="protein sequence ID" value="KRT84802.1"/>
    <property type="molecule type" value="Genomic_DNA"/>
</dbReference>
<keyword evidence="10 14" id="KW-1015">Disulfide bond</keyword>
<dbReference type="GO" id="GO:0007283">
    <property type="term" value="P:spermatogenesis"/>
    <property type="evidence" value="ECO:0007669"/>
    <property type="project" value="UniProtKB-KW"/>
</dbReference>
<keyword evidence="16" id="KW-0812">Transmembrane</keyword>
<dbReference type="GO" id="GO:0060070">
    <property type="term" value="P:canonical Wnt signaling pathway"/>
    <property type="evidence" value="ECO:0007669"/>
    <property type="project" value="TreeGrafter"/>
</dbReference>
<sequence>MNQQNDTIYSISLREEGNYNNPIVQDLPDDIQGLAIDPLTDILYWTDPKYKSIHSVSLNDPAKAEVFMKFKDTEPQDLAIDSCRRYLYFTNSFRDRPSIDRINLNTKKHEVLIDSSLHTPVGIAIDYVAKKLYWSDSGPGIYFRIETATLEGKEREIVIYNTHQHPFGLAVDHEFIYWTDVNNNALWKRKKSYVSKESGIFKLKHFEERPQGIIAKHLGFAGTPDCENVTHLMNEYNQSTTEFYLQFPTEEVTDQPKMSCLNNGKETKDGCLCARGYMGPSCEIPLCYNFCIHGKCGFTAQGYPKCTCNTGYTGSRCATNICDNFCLNNATCIRNTNEIWGARCKCKNGFFGSRCEINMGSFCNKFCQEQIEEPKSFTCNCNERDNMEISETNVSNLIRAQDMKLPRHSIMEHLKDPTVLILSISMLVSLCLSSLLLVYVCKMKKGKSRPRVNKRIIVNKNVTPLTYRPHSTTQECEITIENCCNMNVCETPCFEPPQLRRKAA</sequence>
<feature type="domain" description="EGF-like" evidence="17">
    <location>
        <begin position="318"/>
        <end position="356"/>
    </location>
</feature>
<evidence type="ECO:0000256" key="8">
    <source>
        <dbReference type="ARBA" id="ARBA00022943"/>
    </source>
</evidence>
<feature type="repeat" description="LDL-receptor class B" evidence="15">
    <location>
        <begin position="130"/>
        <end position="175"/>
    </location>
</feature>
<feature type="repeat" description="LDL-receptor class B" evidence="15">
    <location>
        <begin position="85"/>
        <end position="129"/>
    </location>
</feature>
<dbReference type="SMART" id="SM00181">
    <property type="entry name" value="EGF"/>
    <property type="match status" value="2"/>
</dbReference>
<reference evidence="18 19" key="1">
    <citation type="submission" date="2015-09" db="EMBL/GenBank/DDBJ databases">
        <title>Draft genome of the scarab beetle Oryctes borbonicus.</title>
        <authorList>
            <person name="Meyer J.M."/>
            <person name="Markov G.V."/>
            <person name="Baskaran P."/>
            <person name="Herrmann M."/>
            <person name="Sommer R.J."/>
            <person name="Roedelsperger C."/>
        </authorList>
    </citation>
    <scope>NUCLEOTIDE SEQUENCE [LARGE SCALE GENOMIC DNA]</scope>
    <source>
        <strain evidence="18">OB123</strain>
        <tissue evidence="18">Whole animal</tissue>
    </source>
</reference>
<keyword evidence="2" id="KW-1003">Cell membrane</keyword>
<keyword evidence="7" id="KW-0744">Spermatogenesis</keyword>
<keyword evidence="19" id="KW-1185">Reference proteome</keyword>
<evidence type="ECO:0000256" key="12">
    <source>
        <dbReference type="ARBA" id="ARBA00038070"/>
    </source>
</evidence>
<proteinExistence type="inferred from homology"/>
<dbReference type="PROSITE" id="PS51120">
    <property type="entry name" value="LDLRB"/>
    <property type="match status" value="2"/>
</dbReference>
<evidence type="ECO:0000256" key="16">
    <source>
        <dbReference type="SAM" id="Phobius"/>
    </source>
</evidence>
<name>A0A0T6BBT3_9SCAR</name>
<dbReference type="InterPro" id="IPR000742">
    <property type="entry name" value="EGF"/>
</dbReference>
<evidence type="ECO:0000256" key="7">
    <source>
        <dbReference type="ARBA" id="ARBA00022871"/>
    </source>
</evidence>
<evidence type="ECO:0000256" key="6">
    <source>
        <dbReference type="ARBA" id="ARBA00022782"/>
    </source>
</evidence>
<keyword evidence="8" id="KW-0896">Oogenesis</keyword>
<dbReference type="InterPro" id="IPR000033">
    <property type="entry name" value="LDLR_classB_rpt"/>
</dbReference>
<keyword evidence="6" id="KW-0221">Differentiation</keyword>
<evidence type="ECO:0000256" key="2">
    <source>
        <dbReference type="ARBA" id="ARBA00022475"/>
    </source>
</evidence>
<keyword evidence="16" id="KW-1133">Transmembrane helix</keyword>
<keyword evidence="3 14" id="KW-0245">EGF-like domain</keyword>
<evidence type="ECO:0000256" key="15">
    <source>
        <dbReference type="PROSITE-ProRule" id="PRU00461"/>
    </source>
</evidence>
<evidence type="ECO:0000256" key="11">
    <source>
        <dbReference type="ARBA" id="ARBA00023180"/>
    </source>
</evidence>
<dbReference type="GO" id="GO:0005886">
    <property type="term" value="C:plasma membrane"/>
    <property type="evidence" value="ECO:0007669"/>
    <property type="project" value="UniProtKB-SubCell"/>
</dbReference>
<dbReference type="GO" id="GO:0042813">
    <property type="term" value="F:Wnt receptor activity"/>
    <property type="evidence" value="ECO:0007669"/>
    <property type="project" value="TreeGrafter"/>
</dbReference>
<dbReference type="GO" id="GO:0048477">
    <property type="term" value="P:oogenesis"/>
    <property type="evidence" value="ECO:0007669"/>
    <property type="project" value="UniProtKB-KW"/>
</dbReference>
<dbReference type="OrthoDB" id="382013at2759"/>
<evidence type="ECO:0000256" key="10">
    <source>
        <dbReference type="ARBA" id="ARBA00023157"/>
    </source>
</evidence>
<dbReference type="GO" id="GO:0017147">
    <property type="term" value="F:Wnt-protein binding"/>
    <property type="evidence" value="ECO:0007669"/>
    <property type="project" value="TreeGrafter"/>
</dbReference>